<comment type="subcellular location">
    <subcellularLocation>
        <location evidence="6">Cell membrane</location>
        <topology evidence="6">Single-pass membrane protein</topology>
    </subcellularLocation>
    <subcellularLocation>
        <location evidence="1">Membrane</location>
        <topology evidence="1">Single-pass membrane protein</topology>
    </subcellularLocation>
</comment>
<sequence length="86" mass="9926">MATWIWIVIVTVALIGGVALGFFLARKYMMDYLEKNPPINEEMLRMMMMQMGQKPSQKKINQMMSMMNKSATDTKSAKDRMKASKK</sequence>
<evidence type="ECO:0000256" key="3">
    <source>
        <dbReference type="ARBA" id="ARBA00022692"/>
    </source>
</evidence>
<evidence type="ECO:0000313" key="8">
    <source>
        <dbReference type="Proteomes" id="UP001595637"/>
    </source>
</evidence>
<dbReference type="HAMAP" id="MF_00363">
    <property type="entry name" value="UPF0154"/>
    <property type="match status" value="1"/>
</dbReference>
<dbReference type="Proteomes" id="UP001595637">
    <property type="component" value="Unassembled WGS sequence"/>
</dbReference>
<keyword evidence="6" id="KW-1003">Cell membrane</keyword>
<comment type="similarity">
    <text evidence="2 6">Belongs to the UPF0154 family.</text>
</comment>
<evidence type="ECO:0000256" key="1">
    <source>
        <dbReference type="ARBA" id="ARBA00004167"/>
    </source>
</evidence>
<dbReference type="Pfam" id="PF03672">
    <property type="entry name" value="UPF0154"/>
    <property type="match status" value="1"/>
</dbReference>
<reference evidence="8" key="1">
    <citation type="journal article" date="2019" name="Int. J. Syst. Evol. Microbiol.">
        <title>The Global Catalogue of Microorganisms (GCM) 10K type strain sequencing project: providing services to taxonomists for standard genome sequencing and annotation.</title>
        <authorList>
            <consortium name="The Broad Institute Genomics Platform"/>
            <consortium name="The Broad Institute Genome Sequencing Center for Infectious Disease"/>
            <person name="Wu L."/>
            <person name="Ma J."/>
        </authorList>
    </citation>
    <scope>NUCLEOTIDE SEQUENCE [LARGE SCALE GENOMIC DNA]</scope>
    <source>
        <strain evidence="8">CCM 7756</strain>
    </source>
</reference>
<keyword evidence="3 6" id="KW-0812">Transmembrane</keyword>
<protein>
    <recommendedName>
        <fullName evidence="6">UPF0154 protein ACFOEO_09250</fullName>
    </recommendedName>
</protein>
<evidence type="ECO:0000256" key="5">
    <source>
        <dbReference type="ARBA" id="ARBA00023136"/>
    </source>
</evidence>
<keyword evidence="5 6" id="KW-0472">Membrane</keyword>
<organism evidence="7 8">
    <name type="scientific">Salinicoccus sesuvii</name>
    <dbReference type="NCBI Taxonomy" id="868281"/>
    <lineage>
        <taxon>Bacteria</taxon>
        <taxon>Bacillati</taxon>
        <taxon>Bacillota</taxon>
        <taxon>Bacilli</taxon>
        <taxon>Bacillales</taxon>
        <taxon>Staphylococcaceae</taxon>
        <taxon>Salinicoccus</taxon>
    </lineage>
</organism>
<gene>
    <name evidence="7" type="ORF">ACFOEO_09250</name>
</gene>
<accession>A0ABV7N581</accession>
<dbReference type="EMBL" id="JBHRVQ010000001">
    <property type="protein sequence ID" value="MFC3388754.1"/>
    <property type="molecule type" value="Genomic_DNA"/>
</dbReference>
<feature type="transmembrane region" description="Helical" evidence="6">
    <location>
        <begin position="6"/>
        <end position="25"/>
    </location>
</feature>
<keyword evidence="4 6" id="KW-1133">Transmembrane helix</keyword>
<evidence type="ECO:0000256" key="6">
    <source>
        <dbReference type="HAMAP-Rule" id="MF_00363"/>
    </source>
</evidence>
<comment type="caution">
    <text evidence="7">The sequence shown here is derived from an EMBL/GenBank/DDBJ whole genome shotgun (WGS) entry which is preliminary data.</text>
</comment>
<evidence type="ECO:0000256" key="2">
    <source>
        <dbReference type="ARBA" id="ARBA00006694"/>
    </source>
</evidence>
<dbReference type="RefSeq" id="WP_380654703.1">
    <property type="nucleotide sequence ID" value="NZ_JBHRVQ010000001.1"/>
</dbReference>
<name>A0ABV7N581_9STAP</name>
<dbReference type="InterPro" id="IPR005359">
    <property type="entry name" value="UPF0154"/>
</dbReference>
<evidence type="ECO:0000256" key="4">
    <source>
        <dbReference type="ARBA" id="ARBA00022989"/>
    </source>
</evidence>
<keyword evidence="8" id="KW-1185">Reference proteome</keyword>
<evidence type="ECO:0000313" key="7">
    <source>
        <dbReference type="EMBL" id="MFC3388754.1"/>
    </source>
</evidence>
<proteinExistence type="inferred from homology"/>